<dbReference type="Proteomes" id="UP000324646">
    <property type="component" value="Chromosome"/>
</dbReference>
<comment type="subcellular location">
    <subcellularLocation>
        <location evidence="2">Cytoplasm</location>
    </subcellularLocation>
</comment>
<dbReference type="SUPFAM" id="SSF142338">
    <property type="entry name" value="CofD-like"/>
    <property type="match status" value="1"/>
</dbReference>
<keyword evidence="3" id="KW-1133">Transmembrane helix</keyword>
<dbReference type="InterPro" id="IPR010119">
    <property type="entry name" value="Gluconeogen_factor"/>
</dbReference>
<dbReference type="InterPro" id="IPR002882">
    <property type="entry name" value="CofD"/>
</dbReference>
<dbReference type="Gene3D" id="3.40.50.10680">
    <property type="entry name" value="CofD-like domains"/>
    <property type="match status" value="1"/>
</dbReference>
<reference evidence="4 5" key="1">
    <citation type="submission" date="2019-07" db="EMBL/GenBank/DDBJ databases">
        <title>Complete genome of Crassaminicella thermophila SY095.</title>
        <authorList>
            <person name="Li X."/>
        </authorList>
    </citation>
    <scope>NUCLEOTIDE SEQUENCE [LARGE SCALE GENOMIC DNA]</scope>
    <source>
        <strain evidence="4 5">SY095</strain>
    </source>
</reference>
<dbReference type="OrthoDB" id="9783842at2"/>
<name>A0A5C0SE68_CRATE</name>
<dbReference type="GO" id="GO:0043743">
    <property type="term" value="F:LPPG:FO 2-phospho-L-lactate transferase activity"/>
    <property type="evidence" value="ECO:0007669"/>
    <property type="project" value="InterPro"/>
</dbReference>
<keyword evidence="5" id="KW-1185">Reference proteome</keyword>
<organism evidence="4 5">
    <name type="scientific">Crassaminicella thermophila</name>
    <dbReference type="NCBI Taxonomy" id="2599308"/>
    <lineage>
        <taxon>Bacteria</taxon>
        <taxon>Bacillati</taxon>
        <taxon>Bacillota</taxon>
        <taxon>Clostridia</taxon>
        <taxon>Eubacteriales</taxon>
        <taxon>Clostridiaceae</taxon>
        <taxon>Crassaminicella</taxon>
    </lineage>
</organism>
<dbReference type="KEGG" id="crs:FQB35_03960"/>
<dbReference type="CDD" id="cd07187">
    <property type="entry name" value="YvcK_like"/>
    <property type="match status" value="1"/>
</dbReference>
<sequence length="425" mass="47301">MNLLDWLKPGLKIKRWIFLCFMGFMLIVIGILPVAYKVFYKNTSFDTCMSILFLGFIFIGFALKKGVGSLLNLMDLSGMSTQNKIEKKMYEKRILNKGPKVVVIGGGTGLSVLLRGLKNFTSNITAIVTVADDGGGSGILREDLGMLPPGDIRNCILALANTEPIMENLLQYRFEEGQLKGQSFGNLLIAAMNGISGNFEEAIKKINDVLAVTGKVLPVTLEDITLYAKLKNGKIIKGESKIPKKVKEFKSRIEKVFIKPRGVKPLDDAVEEIYNADVIILGPGSLYTSIIPNLLVEDIAKAIRESSASKVYVTNVMTQPGETDEYGVWDHVKEIINYLNGPVIDYVFVNNEKIPVETLKKYASDGAVPIRLTKKDKEILYKNHIRVVEGPFVDIKKQYIRHDANKLSEMITKLVKQNFSSIESV</sequence>
<keyword evidence="3" id="KW-0812">Transmembrane</keyword>
<feature type="transmembrane region" description="Helical" evidence="3">
    <location>
        <begin position="16"/>
        <end position="39"/>
    </location>
</feature>
<feature type="transmembrane region" description="Helical" evidence="3">
    <location>
        <begin position="51"/>
        <end position="73"/>
    </location>
</feature>
<evidence type="ECO:0000256" key="2">
    <source>
        <dbReference type="HAMAP-Rule" id="MF_00973"/>
    </source>
</evidence>
<comment type="similarity">
    <text evidence="2">Belongs to the gluconeogenesis factor family.</text>
</comment>
<protein>
    <recommendedName>
        <fullName evidence="2">Putative gluconeogenesis factor</fullName>
    </recommendedName>
</protein>
<evidence type="ECO:0000313" key="5">
    <source>
        <dbReference type="Proteomes" id="UP000324646"/>
    </source>
</evidence>
<dbReference type="GO" id="GO:0005737">
    <property type="term" value="C:cytoplasm"/>
    <property type="evidence" value="ECO:0007669"/>
    <property type="project" value="UniProtKB-SubCell"/>
</dbReference>
<dbReference type="GO" id="GO:0008360">
    <property type="term" value="P:regulation of cell shape"/>
    <property type="evidence" value="ECO:0007669"/>
    <property type="project" value="UniProtKB-UniRule"/>
</dbReference>
<accession>A0A5C0SE68</accession>
<keyword evidence="1 2" id="KW-0963">Cytoplasm</keyword>
<dbReference type="InterPro" id="IPR038136">
    <property type="entry name" value="CofD-like_dom_sf"/>
</dbReference>
<proteinExistence type="inferred from homology"/>
<evidence type="ECO:0000256" key="3">
    <source>
        <dbReference type="SAM" id="Phobius"/>
    </source>
</evidence>
<dbReference type="PANTHER" id="PTHR30135:SF3">
    <property type="entry name" value="GLUCONEOGENESIS FACTOR-RELATED"/>
    <property type="match status" value="1"/>
</dbReference>
<feature type="transmembrane region" description="Helical" evidence="3">
    <location>
        <begin position="94"/>
        <end position="114"/>
    </location>
</feature>
<evidence type="ECO:0000256" key="1">
    <source>
        <dbReference type="ARBA" id="ARBA00022490"/>
    </source>
</evidence>
<comment type="function">
    <text evidence="2">Required for morphogenesis under gluconeogenic growth conditions.</text>
</comment>
<dbReference type="EMBL" id="CP042243">
    <property type="protein sequence ID" value="QEK11584.1"/>
    <property type="molecule type" value="Genomic_DNA"/>
</dbReference>
<dbReference type="NCBIfam" id="TIGR01826">
    <property type="entry name" value="CofD_related"/>
    <property type="match status" value="1"/>
</dbReference>
<gene>
    <name evidence="4" type="ORF">FQB35_03960</name>
</gene>
<dbReference type="HAMAP" id="MF_00973">
    <property type="entry name" value="Gluconeogen_factor"/>
    <property type="match status" value="1"/>
</dbReference>
<dbReference type="PANTHER" id="PTHR30135">
    <property type="entry name" value="UNCHARACTERIZED PROTEIN YVCK-RELATED"/>
    <property type="match status" value="1"/>
</dbReference>
<keyword evidence="3" id="KW-0472">Membrane</keyword>
<evidence type="ECO:0000313" key="4">
    <source>
        <dbReference type="EMBL" id="QEK11584.1"/>
    </source>
</evidence>
<dbReference type="RefSeq" id="WP_148808739.1">
    <property type="nucleotide sequence ID" value="NZ_CP042243.1"/>
</dbReference>
<dbReference type="AlphaFoldDB" id="A0A5C0SE68"/>
<dbReference type="Pfam" id="PF01933">
    <property type="entry name" value="CofD"/>
    <property type="match status" value="1"/>
</dbReference>